<feature type="compositionally biased region" description="Polar residues" evidence="11">
    <location>
        <begin position="377"/>
        <end position="395"/>
    </location>
</feature>
<dbReference type="RefSeq" id="XP_008475030.2">
    <property type="nucleotide sequence ID" value="XM_008476808.3"/>
</dbReference>
<dbReference type="GeneID" id="103512025"/>
<dbReference type="FunFam" id="3.30.160.60:FF:000929">
    <property type="entry name" value="Uncharacterized protein, isoform B"/>
    <property type="match status" value="1"/>
</dbReference>
<feature type="domain" description="C2H2-type" evidence="12">
    <location>
        <begin position="913"/>
        <end position="940"/>
    </location>
</feature>
<dbReference type="FunFam" id="3.30.160.60:FF:001912">
    <property type="entry name" value="Hamlet, isoform B"/>
    <property type="match status" value="1"/>
</dbReference>
<feature type="compositionally biased region" description="Polar residues" evidence="11">
    <location>
        <begin position="770"/>
        <end position="787"/>
    </location>
</feature>
<dbReference type="GO" id="GO:0005634">
    <property type="term" value="C:nucleus"/>
    <property type="evidence" value="ECO:0007669"/>
    <property type="project" value="UniProtKB-SubCell"/>
</dbReference>
<feature type="domain" description="C2H2-type" evidence="12">
    <location>
        <begin position="241"/>
        <end position="269"/>
    </location>
</feature>
<evidence type="ECO:0000256" key="5">
    <source>
        <dbReference type="ARBA" id="ARBA00022833"/>
    </source>
</evidence>
<protein>
    <submittedName>
        <fullName evidence="14">LOW QUALITY PROTEIN: transcription factor hamlet</fullName>
    </submittedName>
</protein>
<evidence type="ECO:0000256" key="1">
    <source>
        <dbReference type="ARBA" id="ARBA00004123"/>
    </source>
</evidence>
<keyword evidence="7" id="KW-0238">DNA-binding</keyword>
<proteinExistence type="predicted"/>
<evidence type="ECO:0000256" key="11">
    <source>
        <dbReference type="SAM" id="MobiDB-lite"/>
    </source>
</evidence>
<evidence type="ECO:0000256" key="10">
    <source>
        <dbReference type="PROSITE-ProRule" id="PRU00042"/>
    </source>
</evidence>
<keyword evidence="6" id="KW-0805">Transcription regulation</keyword>
<keyword evidence="13" id="KW-1185">Reference proteome</keyword>
<dbReference type="Pfam" id="PF00096">
    <property type="entry name" value="zf-C2H2"/>
    <property type="match status" value="6"/>
</dbReference>
<gene>
    <name evidence="14" type="primary">LOC103512025</name>
</gene>
<dbReference type="SUPFAM" id="SSF57667">
    <property type="entry name" value="beta-beta-alpha zinc fingers"/>
    <property type="match status" value="4"/>
</dbReference>
<feature type="compositionally biased region" description="Acidic residues" evidence="11">
    <location>
        <begin position="1057"/>
        <end position="1073"/>
    </location>
</feature>
<comment type="subcellular location">
    <subcellularLocation>
        <location evidence="1">Nucleus</location>
    </subcellularLocation>
</comment>
<dbReference type="InterPro" id="IPR036236">
    <property type="entry name" value="Znf_C2H2_sf"/>
</dbReference>
<reference evidence="14" key="1">
    <citation type="submission" date="2025-08" db="UniProtKB">
        <authorList>
            <consortium name="RefSeq"/>
        </authorList>
    </citation>
    <scope>IDENTIFICATION</scope>
</reference>
<evidence type="ECO:0000256" key="8">
    <source>
        <dbReference type="ARBA" id="ARBA00023163"/>
    </source>
</evidence>
<feature type="region of interest" description="Disordered" evidence="11">
    <location>
        <begin position="991"/>
        <end position="1015"/>
    </location>
</feature>
<dbReference type="Proteomes" id="UP000079169">
    <property type="component" value="Unplaced"/>
</dbReference>
<evidence type="ECO:0000259" key="12">
    <source>
        <dbReference type="PROSITE" id="PS50157"/>
    </source>
</evidence>
<feature type="domain" description="C2H2-type" evidence="12">
    <location>
        <begin position="325"/>
        <end position="352"/>
    </location>
</feature>
<dbReference type="PaxDb" id="121845-A0A1S3D5V7"/>
<keyword evidence="5" id="KW-0862">Zinc</keyword>
<dbReference type="AlphaFoldDB" id="A0A1S3D5V7"/>
<feature type="compositionally biased region" description="Basic and acidic residues" evidence="11">
    <location>
        <begin position="559"/>
        <end position="571"/>
    </location>
</feature>
<dbReference type="FunFam" id="3.30.160.60:FF:000112">
    <property type="entry name" value="Mds1 and evi1 complex locus protein"/>
    <property type="match status" value="1"/>
</dbReference>
<feature type="compositionally biased region" description="Low complexity" evidence="11">
    <location>
        <begin position="714"/>
        <end position="723"/>
    </location>
</feature>
<feature type="compositionally biased region" description="Basic and acidic residues" evidence="11">
    <location>
        <begin position="485"/>
        <end position="500"/>
    </location>
</feature>
<feature type="compositionally biased region" description="Basic and acidic residues" evidence="11">
    <location>
        <begin position="579"/>
        <end position="597"/>
    </location>
</feature>
<evidence type="ECO:0000256" key="9">
    <source>
        <dbReference type="ARBA" id="ARBA00023242"/>
    </source>
</evidence>
<feature type="compositionally biased region" description="Acidic residues" evidence="11">
    <location>
        <begin position="16"/>
        <end position="26"/>
    </location>
</feature>
<keyword evidence="3" id="KW-0677">Repeat</keyword>
<name>A0A1S3D5V7_DIACI</name>
<evidence type="ECO:0000256" key="7">
    <source>
        <dbReference type="ARBA" id="ARBA00023125"/>
    </source>
</evidence>
<dbReference type="PROSITE" id="PS50157">
    <property type="entry name" value="ZINC_FINGER_C2H2_2"/>
    <property type="match status" value="8"/>
</dbReference>
<keyword evidence="9" id="KW-0539">Nucleus</keyword>
<dbReference type="GO" id="GO:0006355">
    <property type="term" value="P:regulation of DNA-templated transcription"/>
    <property type="evidence" value="ECO:0007669"/>
    <property type="project" value="UniProtKB-ARBA"/>
</dbReference>
<dbReference type="FunFam" id="3.30.160.60:FF:000126">
    <property type="entry name" value="Mds1 and evi1 complex locus protein"/>
    <property type="match status" value="1"/>
</dbReference>
<feature type="region of interest" description="Disordered" evidence="11">
    <location>
        <begin position="375"/>
        <end position="395"/>
    </location>
</feature>
<dbReference type="STRING" id="121845.A0A1S3D5V7"/>
<dbReference type="KEGG" id="dci:103512025"/>
<feature type="domain" description="C2H2-type" evidence="12">
    <location>
        <begin position="268"/>
        <end position="296"/>
    </location>
</feature>
<dbReference type="InterPro" id="IPR046341">
    <property type="entry name" value="SET_dom_sf"/>
</dbReference>
<feature type="region of interest" description="Disordered" evidence="11">
    <location>
        <begin position="1044"/>
        <end position="1098"/>
    </location>
</feature>
<dbReference type="InterPro" id="IPR050331">
    <property type="entry name" value="Zinc_finger"/>
</dbReference>
<dbReference type="FunFam" id="3.30.160.60:FF:000159">
    <property type="entry name" value="Mds1 and evi1 complex locus protein"/>
    <property type="match status" value="1"/>
</dbReference>
<feature type="compositionally biased region" description="Polar residues" evidence="11">
    <location>
        <begin position="1086"/>
        <end position="1097"/>
    </location>
</feature>
<dbReference type="Gene3D" id="2.170.270.10">
    <property type="entry name" value="SET domain"/>
    <property type="match status" value="1"/>
</dbReference>
<evidence type="ECO:0000256" key="3">
    <source>
        <dbReference type="ARBA" id="ARBA00022737"/>
    </source>
</evidence>
<sequence length="1121" mass="125808">MQGSSEDGDVGRSDNDVEEEYGDENGDTSRDNTKQLDSYFISNNNHHLLQFRSDLLEFSFPPEIDIRSSGGVWSKAVIPKGIRWPFFGKWLGRPIDPKYSWEIHFSGNRGYLDGSLNFNNWLKFIRSSNQIEKQNIKTFLLAGQNQLFTPANRNRKMLRPREVNYSVFICSSLNVQQTIASGPSDNTILGAIGILGSRGAPIVGVDVVYLQFLYEGKEGTLTPKRLEDHLITGHRYPPDQYRCESCSQTFCWRPHLNFHQAQVHGRKFPCENCTKVFSDPSNLQRHIRTHHVGARQHACQECGKTFATSSGLKQHTHIHSSVKPFRCEVCHKAYTQFSNLCRHKRMHANCRMQIKCVKCDQSFSTVTSLSKHKRFCDSTTPGTTPSGQNSLSAMSHQTPGIPNPYLMYPRPGGTLPFYPPSLMPPYPGLFQPNQTPTPHHPFLSNPLLFNQSMKSNEELDRAKININLSVEAYYRFQLQKNVQQSEEKRKNSPSPRKSDVPKTSGGKLFEFSESKDSPPTAEEANSNQRPSPARPTISASNAVTYPDPREQLEVVTTDVKSDVNQKPRDKLTNFSIDKLSGKMDSQKDEDASEESKPKKAKYCDQPLDLSIASKSFEFSESKDSPPTAEEANSNQRPSPARPTISASNAVTYPDPREQLEVVTTEVKSDVNQKPRDKLTNFSIDKLSGKMDSPKDEDASEESKPKKAKYCDQPLDLSIASKSSIDSDKQDANETFVKTPATSPEIGKDESVINKSSPTPPDDPVEESKRSPTPQIVSRSPSPIKNRSPSPPVSKANTTPMAYPKPIHPMSLEAFFPLKNFGSRSYPPFPPPHPTDPHDRLCPPSLPGFNPQRSFPFLGLMNGINNSLGVNRTPYEHLLRSQISPYANKPFQEILTSQNNAVNGSSSKTTKDRYACKYCGKVFPRSANLTRHLRTHTGEQPYKCKYCERSFSISSNLQRHVRNIHNKEKPFKCPLCDRCFGQQTNLDRHLKKHEADDGSGLVSMADSPESSNENEREDAYFDEIRSFMGKVTYSGDVAYNQENLYTGTNPPSPLIDVKDDDDNESEFLSDETEDTFIPQDFRKSPSEIENGSPISYSLKTKGDQEIINNNTSSAADAITLHA</sequence>
<evidence type="ECO:0000313" key="13">
    <source>
        <dbReference type="Proteomes" id="UP000079169"/>
    </source>
</evidence>
<dbReference type="PANTHER" id="PTHR16515">
    <property type="entry name" value="PR DOMAIN ZINC FINGER PROTEIN"/>
    <property type="match status" value="1"/>
</dbReference>
<keyword evidence="8" id="KW-0804">Transcription</keyword>
<dbReference type="PANTHER" id="PTHR16515:SF49">
    <property type="entry name" value="GASTRULA ZINC FINGER PROTEIN XLCGF49.1-LIKE-RELATED"/>
    <property type="match status" value="1"/>
</dbReference>
<dbReference type="FunFam" id="3.30.160.60:FF:000150">
    <property type="entry name" value="Mds1 and evi1 complex locus protein"/>
    <property type="match status" value="1"/>
</dbReference>
<feature type="domain" description="C2H2-type" evidence="12">
    <location>
        <begin position="297"/>
        <end position="324"/>
    </location>
</feature>
<evidence type="ECO:0000256" key="6">
    <source>
        <dbReference type="ARBA" id="ARBA00023015"/>
    </source>
</evidence>
<organism evidence="13 14">
    <name type="scientific">Diaphorina citri</name>
    <name type="common">Asian citrus psyllid</name>
    <dbReference type="NCBI Taxonomy" id="121845"/>
    <lineage>
        <taxon>Eukaryota</taxon>
        <taxon>Metazoa</taxon>
        <taxon>Ecdysozoa</taxon>
        <taxon>Arthropoda</taxon>
        <taxon>Hexapoda</taxon>
        <taxon>Insecta</taxon>
        <taxon>Pterygota</taxon>
        <taxon>Neoptera</taxon>
        <taxon>Paraneoptera</taxon>
        <taxon>Hemiptera</taxon>
        <taxon>Sternorrhyncha</taxon>
        <taxon>Psylloidea</taxon>
        <taxon>Psyllidae</taxon>
        <taxon>Diaphorininae</taxon>
        <taxon>Diaphorina</taxon>
    </lineage>
</organism>
<accession>A0A1S3D5V7</accession>
<evidence type="ECO:0000256" key="4">
    <source>
        <dbReference type="ARBA" id="ARBA00022771"/>
    </source>
</evidence>
<dbReference type="Gene3D" id="3.30.160.60">
    <property type="entry name" value="Classic Zinc Finger"/>
    <property type="match status" value="6"/>
</dbReference>
<feature type="region of interest" description="Disordered" evidence="11">
    <location>
        <begin position="1"/>
        <end position="34"/>
    </location>
</feature>
<evidence type="ECO:0000313" key="14">
    <source>
        <dbReference type="RefSeq" id="XP_008475030.2"/>
    </source>
</evidence>
<feature type="compositionally biased region" description="Basic and acidic residues" evidence="11">
    <location>
        <begin position="666"/>
        <end position="678"/>
    </location>
</feature>
<dbReference type="PROSITE" id="PS00028">
    <property type="entry name" value="ZINC_FINGER_C2H2_1"/>
    <property type="match status" value="7"/>
</dbReference>
<feature type="compositionally biased region" description="Basic and acidic residues" evidence="11">
    <location>
        <begin position="686"/>
        <end position="704"/>
    </location>
</feature>
<dbReference type="SMART" id="SM00355">
    <property type="entry name" value="ZnF_C2H2"/>
    <property type="match status" value="8"/>
</dbReference>
<dbReference type="InterPro" id="IPR013087">
    <property type="entry name" value="Znf_C2H2_type"/>
</dbReference>
<feature type="region of interest" description="Disordered" evidence="11">
    <location>
        <begin position="481"/>
        <end position="804"/>
    </location>
</feature>
<keyword evidence="2" id="KW-0479">Metal-binding</keyword>
<feature type="domain" description="C2H2-type" evidence="12">
    <location>
        <begin position="354"/>
        <end position="385"/>
    </location>
</feature>
<feature type="domain" description="C2H2-type" evidence="12">
    <location>
        <begin position="941"/>
        <end position="969"/>
    </location>
</feature>
<keyword evidence="4 10" id="KW-0863">Zinc-finger</keyword>
<feature type="domain" description="C2H2-type" evidence="12">
    <location>
        <begin position="970"/>
        <end position="997"/>
    </location>
</feature>
<evidence type="ECO:0000256" key="2">
    <source>
        <dbReference type="ARBA" id="ARBA00022723"/>
    </source>
</evidence>
<dbReference type="GO" id="GO:0003677">
    <property type="term" value="F:DNA binding"/>
    <property type="evidence" value="ECO:0007669"/>
    <property type="project" value="UniProtKB-KW"/>
</dbReference>
<dbReference type="GO" id="GO:0008270">
    <property type="term" value="F:zinc ion binding"/>
    <property type="evidence" value="ECO:0007669"/>
    <property type="project" value="UniProtKB-KW"/>
</dbReference>